<sequence length="487" mass="56611">MIFFLIGGAANGIPKYTDKQTALSLAKVLDKGTFGRYTISSTYVQNDTVKDYFLSVILSDGSAHKWYIDQIYKWSRDDKLRLSNNRNLLFLDTRDSRFVVLDKNKFHRLALQANVYIKVFKKNDPLAGKKFRFQIKSFNLISPAETAFGRNEKGSKFRYIISLYNGMTELLTYEDAYMLRRNNYLLMEEQLEQDTFGRAYHVTKILPHAKGQIVDGVSQFGLEIQFDQPIQLKGEQLPYEIYERKRLDRRTRKMVQEFVLDITIPNSEKKFEVRPIKSLEYLHDIKVVKNPRFPQRLLLRSVFNPMVMDIPPVVYKNSDNSMYVTFFNLIDQSVLSRGMLMEAEKRRAAEKDSIREIRVTKAIKTNSDYGRAYVLAVETHKQSQTIRDELTRIDKLMGSIKQFEEAALFAETDAQLFNALTKRNQLRENVIIISMDYVKAKLTKSALGEADVQGLLNLLNQAESFTGKREMLKNIESLREKLVARQQ</sequence>
<evidence type="ECO:0000313" key="2">
    <source>
        <dbReference type="Proteomes" id="UP000218113"/>
    </source>
</evidence>
<dbReference type="Proteomes" id="UP000218113">
    <property type="component" value="Unassembled WGS sequence"/>
</dbReference>
<dbReference type="AlphaFoldDB" id="A0A2A4T3G5"/>
<dbReference type="EMBL" id="NVSR01000045">
    <property type="protein sequence ID" value="PCI27934.1"/>
    <property type="molecule type" value="Genomic_DNA"/>
</dbReference>
<organism evidence="1 2">
    <name type="scientific">SAR324 cluster bacterium</name>
    <dbReference type="NCBI Taxonomy" id="2024889"/>
    <lineage>
        <taxon>Bacteria</taxon>
        <taxon>Deltaproteobacteria</taxon>
        <taxon>SAR324 cluster</taxon>
    </lineage>
</organism>
<protein>
    <submittedName>
        <fullName evidence="1">Uncharacterized protein</fullName>
    </submittedName>
</protein>
<reference evidence="2" key="1">
    <citation type="submission" date="2017-08" db="EMBL/GenBank/DDBJ databases">
        <title>A dynamic microbial community with high functional redundancy inhabits the cold, oxic subseafloor aquifer.</title>
        <authorList>
            <person name="Tully B.J."/>
            <person name="Wheat C.G."/>
            <person name="Glazer B.T."/>
            <person name="Huber J.A."/>
        </authorList>
    </citation>
    <scope>NUCLEOTIDE SEQUENCE [LARGE SCALE GENOMIC DNA]</scope>
</reference>
<name>A0A2A4T3G5_9DELT</name>
<gene>
    <name evidence="1" type="ORF">COB67_07515</name>
</gene>
<evidence type="ECO:0000313" key="1">
    <source>
        <dbReference type="EMBL" id="PCI27934.1"/>
    </source>
</evidence>
<proteinExistence type="predicted"/>
<accession>A0A2A4T3G5</accession>
<comment type="caution">
    <text evidence="1">The sequence shown here is derived from an EMBL/GenBank/DDBJ whole genome shotgun (WGS) entry which is preliminary data.</text>
</comment>